<dbReference type="Proteomes" id="UP001458880">
    <property type="component" value="Unassembled WGS sequence"/>
</dbReference>
<reference evidence="3 4" key="1">
    <citation type="journal article" date="2024" name="BMC Genomics">
        <title>De novo assembly and annotation of Popillia japonica's genome with initial clues to its potential as an invasive pest.</title>
        <authorList>
            <person name="Cucini C."/>
            <person name="Boschi S."/>
            <person name="Funari R."/>
            <person name="Cardaioli E."/>
            <person name="Iannotti N."/>
            <person name="Marturano G."/>
            <person name="Paoli F."/>
            <person name="Bruttini M."/>
            <person name="Carapelli A."/>
            <person name="Frati F."/>
            <person name="Nardi F."/>
        </authorList>
    </citation>
    <scope>NUCLEOTIDE SEQUENCE [LARGE SCALE GENOMIC DNA]</scope>
    <source>
        <strain evidence="3">DMR45628</strain>
    </source>
</reference>
<dbReference type="PROSITE" id="PS50304">
    <property type="entry name" value="TUDOR"/>
    <property type="match status" value="1"/>
</dbReference>
<protein>
    <submittedName>
        <fullName evidence="3">Tudor domain</fullName>
    </submittedName>
</protein>
<dbReference type="PANTHER" id="PTHR16442">
    <property type="entry name" value="RING FINGER PROTEIN 17"/>
    <property type="match status" value="1"/>
</dbReference>
<feature type="compositionally biased region" description="Low complexity" evidence="1">
    <location>
        <begin position="218"/>
        <end position="238"/>
    </location>
</feature>
<feature type="compositionally biased region" description="Polar residues" evidence="1">
    <location>
        <begin position="266"/>
        <end position="277"/>
    </location>
</feature>
<dbReference type="InterPro" id="IPR012677">
    <property type="entry name" value="Nucleotide-bd_a/b_plait_sf"/>
</dbReference>
<dbReference type="EMBL" id="JASPKY010000530">
    <property type="protein sequence ID" value="KAK9693854.1"/>
    <property type="molecule type" value="Genomic_DNA"/>
</dbReference>
<name>A0AAW1IV40_POPJA</name>
<dbReference type="SMART" id="SM00333">
    <property type="entry name" value="TUDOR"/>
    <property type="match status" value="2"/>
</dbReference>
<accession>A0AAW1IV40</accession>
<organism evidence="3 4">
    <name type="scientific">Popillia japonica</name>
    <name type="common">Japanese beetle</name>
    <dbReference type="NCBI Taxonomy" id="7064"/>
    <lineage>
        <taxon>Eukaryota</taxon>
        <taxon>Metazoa</taxon>
        <taxon>Ecdysozoa</taxon>
        <taxon>Arthropoda</taxon>
        <taxon>Hexapoda</taxon>
        <taxon>Insecta</taxon>
        <taxon>Pterygota</taxon>
        <taxon>Neoptera</taxon>
        <taxon>Endopterygota</taxon>
        <taxon>Coleoptera</taxon>
        <taxon>Polyphaga</taxon>
        <taxon>Scarabaeiformia</taxon>
        <taxon>Scarabaeidae</taxon>
        <taxon>Rutelinae</taxon>
        <taxon>Popillia</taxon>
    </lineage>
</organism>
<feature type="compositionally biased region" description="Polar residues" evidence="1">
    <location>
        <begin position="542"/>
        <end position="559"/>
    </location>
</feature>
<dbReference type="Pfam" id="PF00567">
    <property type="entry name" value="TUDOR"/>
    <property type="match status" value="3"/>
</dbReference>
<dbReference type="SUPFAM" id="SSF54928">
    <property type="entry name" value="RNA-binding domain, RBD"/>
    <property type="match status" value="1"/>
</dbReference>
<feature type="compositionally biased region" description="Polar residues" evidence="1">
    <location>
        <begin position="239"/>
        <end position="251"/>
    </location>
</feature>
<dbReference type="CDD" id="cd00590">
    <property type="entry name" value="RRM_SF"/>
    <property type="match status" value="1"/>
</dbReference>
<feature type="compositionally biased region" description="Basic and acidic residues" evidence="1">
    <location>
        <begin position="521"/>
        <end position="530"/>
    </location>
</feature>
<feature type="compositionally biased region" description="Basic and acidic residues" evidence="1">
    <location>
        <begin position="495"/>
        <end position="504"/>
    </location>
</feature>
<sequence>MNSYYIYGEDVPPDIDRSLLINIFKPFGKLQKIYINPEKTWFKVYFESLEVAEAALSVSGQPPHRMQLSIKKENFVGKKSAAAKAPSVTESDSTMSYDDEELYGSIGSEYYNIHGVPVQTLLDDNGMIYVPLQEVKQIGFELFDDRNIPRVNFNKQMLSEFKLYLNIKARKYISRMRCNIPDNTVEKIKNEIINEYANSSTASSNVNISRQIDNNMNQSQTSNLKSSSSTGSYNSQKNNNRNYSGGPNKSGAQPEVQKSLRRPVTNAINDSPQSSTFVGGGRGVGGVTRNPNSRNDNATNRTNINNSVLNVEKENLNPRTQTGAVPKIKTNVINDGSVIKRVELPLNKSVQVIVSFIESQNICWVVRESDRDKLEKLLFETNLEATKQSSITPVVGQICAATYRGSWYRAIVQEVTPEVKVQFIDFGNVYLDFGNFNDEKVTEVRNLPPKITAEPVQAVKLHFTSSPQTKLVDNVELKIIASKKNKDGSYQVEEVSEKKPEQTNRKTLNATPAGKLITTKSDPKTAKTEHANGPTEKLDIVSAQSKSRSSTPISTANNLDEQKKLAERLGSLTLKEKLRNMPHPKKEVTTPNPDRKCVSDLFEINATGTIEFTERLADDTCLVFALVASFLNEVTYLEEIKPGNQTAMDFAGKIGDTIAVYKEDSETWVRGTIINIKDGKYVVALIDYGKIITVAKVCQLEKRFHSIPEFVCLVSGTKECIDFLQAEQTADFTCNELSNLTISFNDVFYNMNCRRWDPFTTSNLAGTTTESPVFTTPPPLKEVKDGERILLVSLSDGKLFVRNKDTHELLTRINCLITAYAAAPLAEAPVVNQLVLCPHESKTSLNRGVIKVVNAGYVDVDFIDLGFTDSVPLAS</sequence>
<keyword evidence="4" id="KW-1185">Reference proteome</keyword>
<gene>
    <name evidence="3" type="ORF">QE152_g33932</name>
</gene>
<dbReference type="GO" id="GO:0003676">
    <property type="term" value="F:nucleic acid binding"/>
    <property type="evidence" value="ECO:0007669"/>
    <property type="project" value="InterPro"/>
</dbReference>
<dbReference type="Gene3D" id="2.30.30.140">
    <property type="match status" value="2"/>
</dbReference>
<dbReference type="AlphaFoldDB" id="A0AAW1IV40"/>
<dbReference type="InterPro" id="IPR035979">
    <property type="entry name" value="RBD_domain_sf"/>
</dbReference>
<comment type="caution">
    <text evidence="3">The sequence shown here is derived from an EMBL/GenBank/DDBJ whole genome shotgun (WGS) entry which is preliminary data.</text>
</comment>
<evidence type="ECO:0000259" key="2">
    <source>
        <dbReference type="PROSITE" id="PS50304"/>
    </source>
</evidence>
<evidence type="ECO:0000256" key="1">
    <source>
        <dbReference type="SAM" id="MobiDB-lite"/>
    </source>
</evidence>
<feature type="region of interest" description="Disordered" evidence="1">
    <location>
        <begin position="218"/>
        <end position="300"/>
    </location>
</feature>
<feature type="region of interest" description="Disordered" evidence="1">
    <location>
        <begin position="489"/>
        <end position="562"/>
    </location>
</feature>
<evidence type="ECO:0000313" key="3">
    <source>
        <dbReference type="EMBL" id="KAK9693854.1"/>
    </source>
</evidence>
<dbReference type="Gene3D" id="3.30.70.330">
    <property type="match status" value="1"/>
</dbReference>
<dbReference type="InterPro" id="IPR002999">
    <property type="entry name" value="Tudor"/>
</dbReference>
<dbReference type="PANTHER" id="PTHR16442:SF1">
    <property type="entry name" value="RING FINGER PROTEIN 17"/>
    <property type="match status" value="1"/>
</dbReference>
<feature type="domain" description="Tudor" evidence="2">
    <location>
        <begin position="392"/>
        <end position="454"/>
    </location>
</feature>
<dbReference type="CDD" id="cd20379">
    <property type="entry name" value="Tudor_dTUD-like"/>
    <property type="match status" value="1"/>
</dbReference>
<dbReference type="SUPFAM" id="SSF63748">
    <property type="entry name" value="Tudor/PWWP/MBT"/>
    <property type="match status" value="2"/>
</dbReference>
<evidence type="ECO:0000313" key="4">
    <source>
        <dbReference type="Proteomes" id="UP001458880"/>
    </source>
</evidence>
<proteinExistence type="predicted"/>